<dbReference type="AlphaFoldDB" id="A0A7D7RFI4"/>
<evidence type="ECO:0000313" key="2">
    <source>
        <dbReference type="EMBL" id="QMT16701.1"/>
    </source>
</evidence>
<protein>
    <submittedName>
        <fullName evidence="2">Uncharacterized protein</fullName>
    </submittedName>
</protein>
<dbReference type="Proteomes" id="UP000514716">
    <property type="component" value="Chromosome"/>
</dbReference>
<evidence type="ECO:0000313" key="3">
    <source>
        <dbReference type="Proteomes" id="UP000514716"/>
    </source>
</evidence>
<dbReference type="EMBL" id="CP059540">
    <property type="protein sequence ID" value="QMT16701.1"/>
    <property type="molecule type" value="Genomic_DNA"/>
</dbReference>
<keyword evidence="1" id="KW-0472">Membrane</keyword>
<proteinExistence type="predicted"/>
<sequence length="56" mass="6207">MKGLFLAILGALAAWFVISFFTNDWDTTGLIYLILGIVVGYQVRKQNTQKSANDAL</sequence>
<evidence type="ECO:0000256" key="1">
    <source>
        <dbReference type="SAM" id="Phobius"/>
    </source>
</evidence>
<keyword evidence="3" id="KW-1185">Reference proteome</keyword>
<accession>A0A7D7RFI4</accession>
<feature type="transmembrane region" description="Helical" evidence="1">
    <location>
        <begin position="29"/>
        <end position="44"/>
    </location>
</feature>
<keyword evidence="1" id="KW-1133">Transmembrane helix</keyword>
<keyword evidence="1" id="KW-0812">Transmembrane</keyword>
<gene>
    <name evidence="2" type="ORF">H1Q58_12070</name>
</gene>
<organism evidence="2 3">
    <name type="scientific">Planococcus maritimus</name>
    <dbReference type="NCBI Taxonomy" id="192421"/>
    <lineage>
        <taxon>Bacteria</taxon>
        <taxon>Bacillati</taxon>
        <taxon>Bacillota</taxon>
        <taxon>Bacilli</taxon>
        <taxon>Bacillales</taxon>
        <taxon>Caryophanaceae</taxon>
        <taxon>Planococcus</taxon>
    </lineage>
</organism>
<name>A0A7D7RFI4_PLAMR</name>
<dbReference type="KEGG" id="pdec:H1Q58_12070"/>
<dbReference type="RefSeq" id="WP_182091653.1">
    <property type="nucleotide sequence ID" value="NZ_CP059540.1"/>
</dbReference>
<reference evidence="2 3" key="1">
    <citation type="submission" date="2020-07" db="EMBL/GenBank/DDBJ databases">
        <title>Screening of a cold-adapted Planococcus bacterium producing protease in traditional shrimp paste and protease identification by genome sequencing.</title>
        <authorList>
            <person name="Gao R."/>
            <person name="Leng W."/>
            <person name="Chu Q."/>
            <person name="Wu X."/>
            <person name="Liu H."/>
            <person name="Li X."/>
        </authorList>
    </citation>
    <scope>NUCLEOTIDE SEQUENCE [LARGE SCALE GENOMIC DNA]</scope>
    <source>
        <strain evidence="2 3">XJ11</strain>
    </source>
</reference>